<sequence>MANRIAQHHDSLEFEVVVAVLWHIWKTRNNFVFRQQHLNPIRVIDLALASVRMAQLINSNKGGTRCHSLKSDDVWRPPDPGFLKVNIDGAFQVGGNEGTKVCICRDQNGKMKDGLIRSFVASSVLQAEFQALTITLHYLLEQNKAHDLMVIEYD</sequence>
<evidence type="ECO:0000313" key="1">
    <source>
        <dbReference type="EMBL" id="KAL3729859.1"/>
    </source>
</evidence>
<name>A0ABD3JPU3_EUCGL</name>
<evidence type="ECO:0000313" key="2">
    <source>
        <dbReference type="Proteomes" id="UP001634007"/>
    </source>
</evidence>
<organism evidence="1 2">
    <name type="scientific">Eucalyptus globulus</name>
    <name type="common">Tasmanian blue gum</name>
    <dbReference type="NCBI Taxonomy" id="34317"/>
    <lineage>
        <taxon>Eukaryota</taxon>
        <taxon>Viridiplantae</taxon>
        <taxon>Streptophyta</taxon>
        <taxon>Embryophyta</taxon>
        <taxon>Tracheophyta</taxon>
        <taxon>Spermatophyta</taxon>
        <taxon>Magnoliopsida</taxon>
        <taxon>eudicotyledons</taxon>
        <taxon>Gunneridae</taxon>
        <taxon>Pentapetalae</taxon>
        <taxon>rosids</taxon>
        <taxon>malvids</taxon>
        <taxon>Myrtales</taxon>
        <taxon>Myrtaceae</taxon>
        <taxon>Myrtoideae</taxon>
        <taxon>Eucalypteae</taxon>
        <taxon>Eucalyptus</taxon>
    </lineage>
</organism>
<gene>
    <name evidence="1" type="ORF">ACJRO7_026928</name>
</gene>
<protein>
    <recommendedName>
        <fullName evidence="3">RNase H type-1 domain-containing protein</fullName>
    </recommendedName>
</protein>
<accession>A0ABD3JPU3</accession>
<reference evidence="1 2" key="1">
    <citation type="submission" date="2024-11" db="EMBL/GenBank/DDBJ databases">
        <title>Chromosome-level genome assembly of Eucalyptus globulus Labill. provides insights into its genome evolution.</title>
        <authorList>
            <person name="Li X."/>
        </authorList>
    </citation>
    <scope>NUCLEOTIDE SEQUENCE [LARGE SCALE GENOMIC DNA]</scope>
    <source>
        <strain evidence="1">CL2024</strain>
        <tissue evidence="1">Fresh tender leaves</tissue>
    </source>
</reference>
<dbReference type="AlphaFoldDB" id="A0ABD3JPU3"/>
<evidence type="ECO:0008006" key="3">
    <source>
        <dbReference type="Google" id="ProtNLM"/>
    </source>
</evidence>
<comment type="caution">
    <text evidence="1">The sequence shown here is derived from an EMBL/GenBank/DDBJ whole genome shotgun (WGS) entry which is preliminary data.</text>
</comment>
<dbReference type="InterPro" id="IPR052929">
    <property type="entry name" value="RNase_H-like_EbsB-rel"/>
</dbReference>
<dbReference type="PANTHER" id="PTHR47074">
    <property type="entry name" value="BNAC02G40300D PROTEIN"/>
    <property type="match status" value="1"/>
</dbReference>
<dbReference type="Proteomes" id="UP001634007">
    <property type="component" value="Unassembled WGS sequence"/>
</dbReference>
<dbReference type="PANTHER" id="PTHR47074:SF21">
    <property type="entry name" value="RNASE H TYPE-1 DOMAIN-CONTAINING PROTEIN"/>
    <property type="match status" value="1"/>
</dbReference>
<keyword evidence="2" id="KW-1185">Reference proteome</keyword>
<dbReference type="EMBL" id="JBJKBG010000007">
    <property type="protein sequence ID" value="KAL3729859.1"/>
    <property type="molecule type" value="Genomic_DNA"/>
</dbReference>
<proteinExistence type="predicted"/>